<feature type="transmembrane region" description="Helical" evidence="1">
    <location>
        <begin position="57"/>
        <end position="81"/>
    </location>
</feature>
<comment type="caution">
    <text evidence="2">The sequence shown here is derived from an EMBL/GenBank/DDBJ whole genome shotgun (WGS) entry which is preliminary data.</text>
</comment>
<feature type="transmembrane region" description="Helical" evidence="1">
    <location>
        <begin position="27"/>
        <end position="50"/>
    </location>
</feature>
<dbReference type="EMBL" id="LJOY01000062">
    <property type="protein sequence ID" value="OBQ22426.1"/>
    <property type="molecule type" value="Genomic_DNA"/>
</dbReference>
<evidence type="ECO:0000313" key="2">
    <source>
        <dbReference type="EMBL" id="OBQ22426.1"/>
    </source>
</evidence>
<evidence type="ECO:0008006" key="4">
    <source>
        <dbReference type="Google" id="ProtNLM"/>
    </source>
</evidence>
<evidence type="ECO:0000256" key="1">
    <source>
        <dbReference type="SAM" id="Phobius"/>
    </source>
</evidence>
<proteinExistence type="predicted"/>
<organism evidence="2 3">
    <name type="scientific">Aphanizomenon flos-aquae LD13</name>
    <dbReference type="NCBI Taxonomy" id="1710894"/>
    <lineage>
        <taxon>Bacteria</taxon>
        <taxon>Bacillati</taxon>
        <taxon>Cyanobacteriota</taxon>
        <taxon>Cyanophyceae</taxon>
        <taxon>Nostocales</taxon>
        <taxon>Aphanizomenonaceae</taxon>
        <taxon>Aphanizomenon</taxon>
    </lineage>
</organism>
<dbReference type="AlphaFoldDB" id="A0A1B7VPJ7"/>
<accession>A0A1B7VPJ7</accession>
<sequence>MFDFVNDPEFIKFLYSLNTELNFTTGFTWLIIAVILSMIGGAIGGIILAGKDIGYKFAAIIGSLFAPVGVVPAVILGLFILNLLANY</sequence>
<gene>
    <name evidence="2" type="ORF">AN481_15550</name>
</gene>
<dbReference type="PATRIC" id="fig|1710894.3.peg.1682"/>
<evidence type="ECO:0000313" key="3">
    <source>
        <dbReference type="Proteomes" id="UP000092382"/>
    </source>
</evidence>
<dbReference type="Proteomes" id="UP000092382">
    <property type="component" value="Unassembled WGS sequence"/>
</dbReference>
<keyword evidence="1" id="KW-0472">Membrane</keyword>
<keyword evidence="1" id="KW-0812">Transmembrane</keyword>
<reference evidence="2 3" key="1">
    <citation type="submission" date="2015-09" db="EMBL/GenBank/DDBJ databases">
        <title>Whole genome shotgun sequence assembly of Aphanizomenon flos-aquae UKL13.</title>
        <authorList>
            <person name="Driscoll C."/>
        </authorList>
    </citation>
    <scope>NUCLEOTIDE SEQUENCE [LARGE SCALE GENOMIC DNA]</scope>
    <source>
        <strain evidence="2">MDT13</strain>
    </source>
</reference>
<dbReference type="STRING" id="1803587.GCA_001593825_03495"/>
<protein>
    <recommendedName>
        <fullName evidence="4">ABC transmembrane type-1 domain-containing protein</fullName>
    </recommendedName>
</protein>
<keyword evidence="1" id="KW-1133">Transmembrane helix</keyword>
<name>A0A1B7VPJ7_APHFL</name>